<keyword evidence="9" id="KW-1185">Reference proteome</keyword>
<dbReference type="EMBL" id="LQOS01000020">
    <property type="protein sequence ID" value="ORV43034.1"/>
    <property type="molecule type" value="Genomic_DNA"/>
</dbReference>
<evidence type="ECO:0000256" key="4">
    <source>
        <dbReference type="ARBA" id="ARBA00022679"/>
    </source>
</evidence>
<evidence type="ECO:0000256" key="1">
    <source>
        <dbReference type="ARBA" id="ARBA00003907"/>
    </source>
</evidence>
<dbReference type="NCBIfam" id="TIGR00027">
    <property type="entry name" value="mthyl_TIGR00027"/>
    <property type="match status" value="1"/>
</dbReference>
<dbReference type="SUPFAM" id="SSF53335">
    <property type="entry name" value="S-adenosyl-L-methionine-dependent methyltransferases"/>
    <property type="match status" value="1"/>
</dbReference>
<dbReference type="EC" id="2.1.1.-" evidence="6"/>
<dbReference type="GO" id="GO:0008168">
    <property type="term" value="F:methyltransferase activity"/>
    <property type="evidence" value="ECO:0007669"/>
    <property type="project" value="UniProtKB-UniRule"/>
</dbReference>
<dbReference type="EMBL" id="AP022605">
    <property type="protein sequence ID" value="BBZ06110.1"/>
    <property type="molecule type" value="Genomic_DNA"/>
</dbReference>
<evidence type="ECO:0000313" key="8">
    <source>
        <dbReference type="EMBL" id="ORV43034.1"/>
    </source>
</evidence>
<dbReference type="PANTHER" id="PTHR43619">
    <property type="entry name" value="S-ADENOSYL-L-METHIONINE-DEPENDENT METHYLTRANSFERASE YKTD-RELATED"/>
    <property type="match status" value="1"/>
</dbReference>
<dbReference type="Pfam" id="PF04072">
    <property type="entry name" value="LCM"/>
    <property type="match status" value="1"/>
</dbReference>
<keyword evidence="4 8" id="KW-0808">Transferase</keyword>
<organism evidence="8 9">
    <name type="scientific">Mycolicibacterium doricum</name>
    <dbReference type="NCBI Taxonomy" id="126673"/>
    <lineage>
        <taxon>Bacteria</taxon>
        <taxon>Bacillati</taxon>
        <taxon>Actinomycetota</taxon>
        <taxon>Actinomycetes</taxon>
        <taxon>Mycobacteriales</taxon>
        <taxon>Mycobacteriaceae</taxon>
        <taxon>Mycolicibacterium</taxon>
    </lineage>
</organism>
<evidence type="ECO:0000256" key="2">
    <source>
        <dbReference type="ARBA" id="ARBA00008138"/>
    </source>
</evidence>
<evidence type="ECO:0000256" key="5">
    <source>
        <dbReference type="ARBA" id="ARBA00022691"/>
    </source>
</evidence>
<proteinExistence type="inferred from homology"/>
<reference evidence="8 9" key="1">
    <citation type="submission" date="2016-01" db="EMBL/GenBank/DDBJ databases">
        <title>The new phylogeny of the genus Mycobacterium.</title>
        <authorList>
            <person name="Tarcisio F."/>
            <person name="Conor M."/>
            <person name="Antonella G."/>
            <person name="Elisabetta G."/>
            <person name="Giulia F.S."/>
            <person name="Sara T."/>
            <person name="Anna F."/>
            <person name="Clotilde B."/>
            <person name="Roberto B."/>
            <person name="Veronica D.S."/>
            <person name="Fabio R."/>
            <person name="Monica P."/>
            <person name="Olivier J."/>
            <person name="Enrico T."/>
            <person name="Nicola S."/>
        </authorList>
    </citation>
    <scope>NUCLEOTIDE SEQUENCE [LARGE SCALE GENOMIC DNA]</scope>
    <source>
        <strain evidence="8 9">DSM 44339</strain>
    </source>
</reference>
<dbReference type="PANTHER" id="PTHR43619:SF2">
    <property type="entry name" value="S-ADENOSYL-L-METHIONINE-DEPENDENT METHYLTRANSFERASES SUPERFAMILY PROTEIN"/>
    <property type="match status" value="1"/>
</dbReference>
<dbReference type="KEGG" id="mdr:MDOR_02790"/>
<dbReference type="STRING" id="126673.AWC01_07630"/>
<evidence type="ECO:0000313" key="9">
    <source>
        <dbReference type="Proteomes" id="UP000193564"/>
    </source>
</evidence>
<sequence length="249" mass="26942">MTTHDGIASALAVALARRSGSHADCPLFDDPYAQVFIDAAVSRGCQLPTDETAARINGIANYASSRTKWFDEYFIAAGAHGLEQMVIMAAGLDARAWRLPWVSGTTVFEIDQPGVLKFKNEVMREHGESPAVSRYVAVPADLFDGWPEALRARGFDSSEPTAWAVEGLLPYVADGPHLLFDRIHAMSPPGSRLAVEAVGTGVVDWLTEQGWLVTTIGAPELMTRYGRCGDHSEADASMDTTFVDATRGR</sequence>
<keyword evidence="5 6" id="KW-0949">S-adenosyl-L-methionine</keyword>
<reference evidence="7 10" key="2">
    <citation type="journal article" date="2019" name="Emerg. Microbes Infect.">
        <title>Comprehensive subspecies identification of 175 nontuberculous mycobacteria species based on 7547 genomic profiles.</title>
        <authorList>
            <person name="Matsumoto Y."/>
            <person name="Kinjo T."/>
            <person name="Motooka D."/>
            <person name="Nabeya D."/>
            <person name="Jung N."/>
            <person name="Uechi K."/>
            <person name="Horii T."/>
            <person name="Iida T."/>
            <person name="Fujita J."/>
            <person name="Nakamura S."/>
        </authorList>
    </citation>
    <scope>NUCLEOTIDE SEQUENCE [LARGE SCALE GENOMIC DNA]</scope>
    <source>
        <strain evidence="7 10">JCM 12405</strain>
    </source>
</reference>
<comment type="function">
    <text evidence="1 6">Exhibits S-adenosyl-L-methionine-dependent methyltransferase activity.</text>
</comment>
<protein>
    <recommendedName>
        <fullName evidence="6">S-adenosyl-L-methionine-dependent methyltransferase</fullName>
        <ecNumber evidence="6">2.1.1.-</ecNumber>
    </recommendedName>
</protein>
<gene>
    <name evidence="8" type="ORF">AWC01_07630</name>
    <name evidence="7" type="ORF">MDOR_02790</name>
</gene>
<dbReference type="RefSeq" id="WP_085189591.1">
    <property type="nucleotide sequence ID" value="NZ_AP022605.1"/>
</dbReference>
<keyword evidence="3 6" id="KW-0489">Methyltransferase</keyword>
<dbReference type="Proteomes" id="UP000467201">
    <property type="component" value="Chromosome"/>
</dbReference>
<name>A0A1X1TER4_9MYCO</name>
<dbReference type="Proteomes" id="UP000193564">
    <property type="component" value="Unassembled WGS sequence"/>
</dbReference>
<evidence type="ECO:0000256" key="6">
    <source>
        <dbReference type="RuleBase" id="RU362030"/>
    </source>
</evidence>
<dbReference type="InterPro" id="IPR011610">
    <property type="entry name" value="SAM_mthyl_Trfase_ML2640-like"/>
</dbReference>
<dbReference type="AlphaFoldDB" id="A0A1X1TER4"/>
<evidence type="ECO:0000313" key="10">
    <source>
        <dbReference type="Proteomes" id="UP000467201"/>
    </source>
</evidence>
<reference evidence="7" key="3">
    <citation type="submission" date="2020-02" db="EMBL/GenBank/DDBJ databases">
        <authorList>
            <person name="Matsumoto Y."/>
            <person name="Motooka D."/>
            <person name="Nakamura S."/>
        </authorList>
    </citation>
    <scope>NUCLEOTIDE SEQUENCE</scope>
    <source>
        <strain evidence="7">JCM 12405</strain>
    </source>
</reference>
<comment type="similarity">
    <text evidence="2 6">Belongs to the UPF0677 family.</text>
</comment>
<dbReference type="InterPro" id="IPR029063">
    <property type="entry name" value="SAM-dependent_MTases_sf"/>
</dbReference>
<dbReference type="Gene3D" id="3.40.50.150">
    <property type="entry name" value="Vaccinia Virus protein VP39"/>
    <property type="match status" value="1"/>
</dbReference>
<evidence type="ECO:0000256" key="3">
    <source>
        <dbReference type="ARBA" id="ARBA00022603"/>
    </source>
</evidence>
<evidence type="ECO:0000313" key="7">
    <source>
        <dbReference type="EMBL" id="BBZ06110.1"/>
    </source>
</evidence>
<accession>A0A1X1TER4</accession>
<dbReference type="GO" id="GO:0032259">
    <property type="term" value="P:methylation"/>
    <property type="evidence" value="ECO:0007669"/>
    <property type="project" value="UniProtKB-KW"/>
</dbReference>
<dbReference type="InterPro" id="IPR007213">
    <property type="entry name" value="Ppm1/Ppm2/Tcmp"/>
</dbReference>
<dbReference type="OrthoDB" id="9806164at2"/>